<feature type="chain" id="PRO_5047074999" description="Secreted protein" evidence="1">
    <location>
        <begin position="19"/>
        <end position="65"/>
    </location>
</feature>
<dbReference type="EMBL" id="FXUG01000007">
    <property type="protein sequence ID" value="SMP62153.1"/>
    <property type="molecule type" value="Genomic_DNA"/>
</dbReference>
<evidence type="ECO:0008006" key="4">
    <source>
        <dbReference type="Google" id="ProtNLM"/>
    </source>
</evidence>
<proteinExistence type="predicted"/>
<keyword evidence="1" id="KW-0732">Signal</keyword>
<feature type="signal peptide" evidence="1">
    <location>
        <begin position="1"/>
        <end position="18"/>
    </location>
</feature>
<evidence type="ECO:0000256" key="1">
    <source>
        <dbReference type="SAM" id="SignalP"/>
    </source>
</evidence>
<comment type="caution">
    <text evidence="2">The sequence shown here is derived from an EMBL/GenBank/DDBJ whole genome shotgun (WGS) entry which is preliminary data.</text>
</comment>
<name>A0ABY1Q858_9BACT</name>
<dbReference type="RefSeq" id="WP_283433313.1">
    <property type="nucleotide sequence ID" value="NZ_FXUG01000007.1"/>
</dbReference>
<reference evidence="2 3" key="1">
    <citation type="submission" date="2017-05" db="EMBL/GenBank/DDBJ databases">
        <authorList>
            <person name="Varghese N."/>
            <person name="Submissions S."/>
        </authorList>
    </citation>
    <scope>NUCLEOTIDE SEQUENCE [LARGE SCALE GENOMIC DNA]</scope>
    <source>
        <strain evidence="2 3">DSM 25457</strain>
    </source>
</reference>
<accession>A0ABY1Q858</accession>
<keyword evidence="3" id="KW-1185">Reference proteome</keyword>
<dbReference type="PROSITE" id="PS51257">
    <property type="entry name" value="PROKAR_LIPOPROTEIN"/>
    <property type="match status" value="1"/>
</dbReference>
<organism evidence="2 3">
    <name type="scientific">Neorhodopirellula lusitana</name>
    <dbReference type="NCBI Taxonomy" id="445327"/>
    <lineage>
        <taxon>Bacteria</taxon>
        <taxon>Pseudomonadati</taxon>
        <taxon>Planctomycetota</taxon>
        <taxon>Planctomycetia</taxon>
        <taxon>Pirellulales</taxon>
        <taxon>Pirellulaceae</taxon>
        <taxon>Neorhodopirellula</taxon>
    </lineage>
</organism>
<dbReference type="Proteomes" id="UP001158067">
    <property type="component" value="Unassembled WGS sequence"/>
</dbReference>
<gene>
    <name evidence="2" type="ORF">SAMN06265222_107250</name>
</gene>
<protein>
    <recommendedName>
        <fullName evidence="4">Secreted protein</fullName>
    </recommendedName>
</protein>
<evidence type="ECO:0000313" key="3">
    <source>
        <dbReference type="Proteomes" id="UP001158067"/>
    </source>
</evidence>
<evidence type="ECO:0000313" key="2">
    <source>
        <dbReference type="EMBL" id="SMP62153.1"/>
    </source>
</evidence>
<sequence>MMKKTLLFCLLCGLVGFAGCGSPEGGLVTEQGTMTFQELQEMQAKSLARSASEESGGEVEEVEGL</sequence>